<evidence type="ECO:0000256" key="2">
    <source>
        <dbReference type="ARBA" id="ARBA00022679"/>
    </source>
</evidence>
<dbReference type="Proteomes" id="UP001354989">
    <property type="component" value="Chromosome"/>
</dbReference>
<gene>
    <name evidence="4 5" type="primary">aat</name>
    <name evidence="5" type="ORF">PEPS_18280</name>
</gene>
<dbReference type="RefSeq" id="WP_332918945.1">
    <property type="nucleotide sequence ID" value="NZ_AP025292.1"/>
</dbReference>
<dbReference type="Gene3D" id="3.30.70.3550">
    <property type="entry name" value="Leucyl/phenylalanyl-tRNA-protein transferase, N-terminal domain"/>
    <property type="match status" value="1"/>
</dbReference>
<dbReference type="EMBL" id="AP025292">
    <property type="protein sequence ID" value="BDC99547.1"/>
    <property type="molecule type" value="Genomic_DNA"/>
</dbReference>
<dbReference type="EC" id="2.3.2.6" evidence="4"/>
<dbReference type="InterPro" id="IPR042203">
    <property type="entry name" value="Leu/Phe-tRNA_Trfase_C"/>
</dbReference>
<name>A0ABN6LD01_9BACT</name>
<proteinExistence type="inferred from homology"/>
<dbReference type="InterPro" id="IPR004616">
    <property type="entry name" value="Leu/Phe-tRNA_Trfase"/>
</dbReference>
<comment type="catalytic activity">
    <reaction evidence="4">
        <text>N-terminal L-lysyl-[protein] + L-leucyl-tRNA(Leu) = N-terminal L-leucyl-L-lysyl-[protein] + tRNA(Leu) + H(+)</text>
        <dbReference type="Rhea" id="RHEA:12340"/>
        <dbReference type="Rhea" id="RHEA-COMP:9613"/>
        <dbReference type="Rhea" id="RHEA-COMP:9622"/>
        <dbReference type="Rhea" id="RHEA-COMP:12670"/>
        <dbReference type="Rhea" id="RHEA-COMP:12671"/>
        <dbReference type="ChEBI" id="CHEBI:15378"/>
        <dbReference type="ChEBI" id="CHEBI:65249"/>
        <dbReference type="ChEBI" id="CHEBI:78442"/>
        <dbReference type="ChEBI" id="CHEBI:78494"/>
        <dbReference type="ChEBI" id="CHEBI:133043"/>
        <dbReference type="EC" id="2.3.2.6"/>
    </reaction>
</comment>
<dbReference type="InterPro" id="IPR016181">
    <property type="entry name" value="Acyl_CoA_acyltransferase"/>
</dbReference>
<keyword evidence="2 4" id="KW-0808">Transferase</keyword>
<sequence length="239" mass="27636">MGIFFIDKNERTFPPGELAHESGVLAIGGDLAVDRLITAYGEGIFPWYDPNMEPMWWCPDPRCVVFPSQVRIKKSMRQLLRARKYRVTYDQDLMAVIEGCETIKREGQDGTWITQEYKDSFAELRTLGFVHSVEVWDGEELVGGLYGMAMGKVFFGESMFSRKSNASKFGFIHLCKNLEERGFEFVDCQYHTDHLFSIGAKMIDRDDFLAVVRENAVDHIAEKEDWNALFRADFEWNIQ</sequence>
<evidence type="ECO:0000256" key="3">
    <source>
        <dbReference type="ARBA" id="ARBA00023315"/>
    </source>
</evidence>
<comment type="catalytic activity">
    <reaction evidence="4">
        <text>N-terminal L-arginyl-[protein] + L-leucyl-tRNA(Leu) = N-terminal L-leucyl-L-arginyl-[protein] + tRNA(Leu) + H(+)</text>
        <dbReference type="Rhea" id="RHEA:50416"/>
        <dbReference type="Rhea" id="RHEA-COMP:9613"/>
        <dbReference type="Rhea" id="RHEA-COMP:9622"/>
        <dbReference type="Rhea" id="RHEA-COMP:12672"/>
        <dbReference type="Rhea" id="RHEA-COMP:12673"/>
        <dbReference type="ChEBI" id="CHEBI:15378"/>
        <dbReference type="ChEBI" id="CHEBI:64719"/>
        <dbReference type="ChEBI" id="CHEBI:78442"/>
        <dbReference type="ChEBI" id="CHEBI:78494"/>
        <dbReference type="ChEBI" id="CHEBI:133044"/>
        <dbReference type="EC" id="2.3.2.6"/>
    </reaction>
</comment>
<evidence type="ECO:0000256" key="4">
    <source>
        <dbReference type="HAMAP-Rule" id="MF_00688"/>
    </source>
</evidence>
<accession>A0ABN6LD01</accession>
<dbReference type="HAMAP" id="MF_00688">
    <property type="entry name" value="Leu_Phe_trans"/>
    <property type="match status" value="1"/>
</dbReference>
<protein>
    <recommendedName>
        <fullName evidence="4">Leucyl/phenylalanyl-tRNA--protein transferase</fullName>
        <ecNumber evidence="4">2.3.2.6</ecNumber>
    </recommendedName>
    <alternativeName>
        <fullName evidence="4">L/F-transferase</fullName>
    </alternativeName>
    <alternativeName>
        <fullName evidence="4">Leucyltransferase</fullName>
    </alternativeName>
    <alternativeName>
        <fullName evidence="4">Phenyalanyltransferase</fullName>
    </alternativeName>
</protein>
<dbReference type="Gene3D" id="3.40.630.70">
    <property type="entry name" value="Leucyl/phenylalanyl-tRNA-protein transferase, C-terminal domain"/>
    <property type="match status" value="1"/>
</dbReference>
<keyword evidence="6" id="KW-1185">Reference proteome</keyword>
<dbReference type="GO" id="GO:0016740">
    <property type="term" value="F:transferase activity"/>
    <property type="evidence" value="ECO:0007669"/>
    <property type="project" value="UniProtKB-KW"/>
</dbReference>
<organism evidence="5 6">
    <name type="scientific">Persicobacter psychrovividus</name>
    <dbReference type="NCBI Taxonomy" id="387638"/>
    <lineage>
        <taxon>Bacteria</taxon>
        <taxon>Pseudomonadati</taxon>
        <taxon>Bacteroidota</taxon>
        <taxon>Cytophagia</taxon>
        <taxon>Cytophagales</taxon>
        <taxon>Persicobacteraceae</taxon>
        <taxon>Persicobacter</taxon>
    </lineage>
</organism>
<evidence type="ECO:0000256" key="1">
    <source>
        <dbReference type="ARBA" id="ARBA00022490"/>
    </source>
</evidence>
<evidence type="ECO:0000313" key="5">
    <source>
        <dbReference type="EMBL" id="BDC99547.1"/>
    </source>
</evidence>
<dbReference type="SUPFAM" id="SSF55729">
    <property type="entry name" value="Acyl-CoA N-acyltransferases (Nat)"/>
    <property type="match status" value="1"/>
</dbReference>
<dbReference type="PANTHER" id="PTHR30098">
    <property type="entry name" value="LEUCYL/PHENYLALANYL-TRNA--PROTEIN TRANSFERASE"/>
    <property type="match status" value="1"/>
</dbReference>
<comment type="catalytic activity">
    <reaction evidence="4">
        <text>L-phenylalanyl-tRNA(Phe) + an N-terminal L-alpha-aminoacyl-[protein] = an N-terminal L-phenylalanyl-L-alpha-aminoacyl-[protein] + tRNA(Phe)</text>
        <dbReference type="Rhea" id="RHEA:43632"/>
        <dbReference type="Rhea" id="RHEA-COMP:9668"/>
        <dbReference type="Rhea" id="RHEA-COMP:9699"/>
        <dbReference type="Rhea" id="RHEA-COMP:10636"/>
        <dbReference type="Rhea" id="RHEA-COMP:10637"/>
        <dbReference type="ChEBI" id="CHEBI:78442"/>
        <dbReference type="ChEBI" id="CHEBI:78531"/>
        <dbReference type="ChEBI" id="CHEBI:78597"/>
        <dbReference type="ChEBI" id="CHEBI:83561"/>
        <dbReference type="EC" id="2.3.2.6"/>
    </reaction>
</comment>
<dbReference type="InterPro" id="IPR042221">
    <property type="entry name" value="Leu/Phe-tRNA_Trfase_N"/>
</dbReference>
<keyword evidence="3 4" id="KW-0012">Acyltransferase</keyword>
<comment type="subcellular location">
    <subcellularLocation>
        <location evidence="4">Cytoplasm</location>
    </subcellularLocation>
</comment>
<dbReference type="Pfam" id="PF03588">
    <property type="entry name" value="Leu_Phe_trans"/>
    <property type="match status" value="1"/>
</dbReference>
<dbReference type="PANTHER" id="PTHR30098:SF2">
    <property type="entry name" value="LEUCYL_PHENYLALANYL-TRNA--PROTEIN TRANSFERASE"/>
    <property type="match status" value="1"/>
</dbReference>
<comment type="similarity">
    <text evidence="4">Belongs to the L/F-transferase family.</text>
</comment>
<evidence type="ECO:0000313" key="6">
    <source>
        <dbReference type="Proteomes" id="UP001354989"/>
    </source>
</evidence>
<comment type="function">
    <text evidence="4">Functions in the N-end rule pathway of protein degradation where it conjugates Leu, Phe and, less efficiently, Met from aminoacyl-tRNAs to the N-termini of proteins containing an N-terminal arginine or lysine.</text>
</comment>
<dbReference type="NCBIfam" id="TIGR00667">
    <property type="entry name" value="aat"/>
    <property type="match status" value="1"/>
</dbReference>
<reference evidence="5 6" key="1">
    <citation type="submission" date="2021-12" db="EMBL/GenBank/DDBJ databases">
        <title>Genome sequencing of bacteria with rrn-lacking chromosome and rrn-plasmid.</title>
        <authorList>
            <person name="Anda M."/>
            <person name="Iwasaki W."/>
        </authorList>
    </citation>
    <scope>NUCLEOTIDE SEQUENCE [LARGE SCALE GENOMIC DNA]</scope>
    <source>
        <strain evidence="5 6">NBRC 101262</strain>
    </source>
</reference>
<keyword evidence="1 4" id="KW-0963">Cytoplasm</keyword>